<keyword evidence="13" id="KW-1185">Reference proteome</keyword>
<accession>A0A2G4R090</accession>
<dbReference type="PANTHER" id="PTHR36106:SF3">
    <property type="entry name" value="ANAEROBIC C4-DICARBOXYLATE TRANSPORTER DCUB"/>
    <property type="match status" value="1"/>
</dbReference>
<evidence type="ECO:0000313" key="12">
    <source>
        <dbReference type="Proteomes" id="UP000237472"/>
    </source>
</evidence>
<feature type="transmembrane region" description="Helical" evidence="9">
    <location>
        <begin position="372"/>
        <end position="394"/>
    </location>
</feature>
<feature type="transmembrane region" description="Helical" evidence="9">
    <location>
        <begin position="401"/>
        <end position="420"/>
    </location>
</feature>
<name>A0A2G4R090_9BACT</name>
<dbReference type="GO" id="GO:0005886">
    <property type="term" value="C:plasma membrane"/>
    <property type="evidence" value="ECO:0007669"/>
    <property type="project" value="UniProtKB-SubCell"/>
</dbReference>
<evidence type="ECO:0000256" key="1">
    <source>
        <dbReference type="ARBA" id="ARBA00004429"/>
    </source>
</evidence>
<dbReference type="GO" id="GO:0015556">
    <property type="term" value="F:C4-dicarboxylate transmembrane transporter activity"/>
    <property type="evidence" value="ECO:0007669"/>
    <property type="project" value="InterPro"/>
</dbReference>
<evidence type="ECO:0000256" key="5">
    <source>
        <dbReference type="ARBA" id="ARBA00022519"/>
    </source>
</evidence>
<evidence type="ECO:0000313" key="13">
    <source>
        <dbReference type="Proteomes" id="UP000811399"/>
    </source>
</evidence>
<dbReference type="EMBL" id="VJYU01000005">
    <property type="protein sequence ID" value="MBS4240632.1"/>
    <property type="molecule type" value="Genomic_DNA"/>
</dbReference>
<dbReference type="Proteomes" id="UP000237472">
    <property type="component" value="Unassembled WGS sequence"/>
</dbReference>
<gene>
    <name evidence="11" type="ORF">AA994_06550</name>
    <name evidence="10" type="ORF">CVU5213_02625</name>
</gene>
<feature type="transmembrane region" description="Helical" evidence="9">
    <location>
        <begin position="328"/>
        <end position="352"/>
    </location>
</feature>
<evidence type="ECO:0000256" key="9">
    <source>
        <dbReference type="SAM" id="Phobius"/>
    </source>
</evidence>
<evidence type="ECO:0000313" key="11">
    <source>
        <dbReference type="EMBL" id="PHY89993.1"/>
    </source>
</evidence>
<dbReference type="Proteomes" id="UP000811399">
    <property type="component" value="Unassembled WGS sequence"/>
</dbReference>
<feature type="transmembrane region" description="Helical" evidence="9">
    <location>
        <begin position="247"/>
        <end position="266"/>
    </location>
</feature>
<dbReference type="EMBL" id="LDWY01000080">
    <property type="protein sequence ID" value="PHY89993.1"/>
    <property type="molecule type" value="Genomic_DNA"/>
</dbReference>
<proteinExistence type="inferred from homology"/>
<comment type="similarity">
    <text evidence="2">Belongs to the DcuA/DcuB transporter (TC 2.A.13.1) family.</text>
</comment>
<keyword evidence="3" id="KW-0813">Transport</keyword>
<feature type="transmembrane region" description="Helical" evidence="9">
    <location>
        <begin position="12"/>
        <end position="28"/>
    </location>
</feature>
<keyword evidence="7 9" id="KW-1133">Transmembrane helix</keyword>
<reference evidence="10 13" key="4">
    <citation type="journal article" date="2021" name="Syst. Appl. Microbiol.">
        <title>nCampylobacter vulpis sp. nov. isolated from wild red foxes.</title>
        <authorList>
            <person name="Parisi A."/>
            <person name="Chiara M."/>
            <person name="Caffara M."/>
            <person name="Mion D."/>
            <person name="Miller W.G."/>
            <person name="Caruso M."/>
            <person name="Manzari C."/>
            <person name="Florio D."/>
            <person name="Capozzi L."/>
            <person name="D'Erchia A.M."/>
            <person name="Manzulli V."/>
            <person name="Zanoni R.G."/>
        </authorList>
    </citation>
    <scope>NUCLEOTIDE SEQUENCE [LARGE SCALE GENOMIC DNA]</scope>
    <source>
        <strain evidence="10 13">52/13</strain>
    </source>
</reference>
<dbReference type="PANTHER" id="PTHR36106">
    <property type="entry name" value="ANAEROBIC C4-DICARBOXYLATE TRANSPORTER DCUB"/>
    <property type="match status" value="1"/>
</dbReference>
<evidence type="ECO:0000313" key="10">
    <source>
        <dbReference type="EMBL" id="MBS4240632.1"/>
    </source>
</evidence>
<keyword evidence="6 9" id="KW-0812">Transmembrane</keyword>
<evidence type="ECO:0000256" key="6">
    <source>
        <dbReference type="ARBA" id="ARBA00022692"/>
    </source>
</evidence>
<reference evidence="12" key="2">
    <citation type="submission" date="2015-06" db="EMBL/GenBank/DDBJ databases">
        <authorList>
            <person name="Parisi A."/>
            <person name="Chiara M."/>
            <person name="Florio D."/>
            <person name="Miccolupo A."/>
            <person name="Manzari C."/>
            <person name="Mion D."/>
            <person name="Caruso M."/>
            <person name="D'erchia A.M."/>
            <person name="Zanoni R."/>
        </authorList>
    </citation>
    <scope>NUCLEOTIDE SEQUENCE [LARGE SCALE GENOMIC DNA]</scope>
    <source>
        <strain evidence="12">73/13</strain>
    </source>
</reference>
<keyword evidence="8 9" id="KW-0472">Membrane</keyword>
<comment type="caution">
    <text evidence="11">The sequence shown here is derived from an EMBL/GenBank/DDBJ whole genome shotgun (WGS) entry which is preliminary data.</text>
</comment>
<keyword evidence="5" id="KW-0997">Cell inner membrane</keyword>
<protein>
    <submittedName>
        <fullName evidence="10 11">C4-dicarboxylate transporter</fullName>
    </submittedName>
</protein>
<organism evidence="11 12">
    <name type="scientific">Campylobacter vulpis</name>
    <dbReference type="NCBI Taxonomy" id="1655500"/>
    <lineage>
        <taxon>Bacteria</taxon>
        <taxon>Pseudomonadati</taxon>
        <taxon>Campylobacterota</taxon>
        <taxon>Epsilonproteobacteria</taxon>
        <taxon>Campylobacterales</taxon>
        <taxon>Campylobacteraceae</taxon>
        <taxon>Campylobacter</taxon>
    </lineage>
</organism>
<dbReference type="OrthoDB" id="9770910at2"/>
<sequence length="475" mass="51116">MEFLTSLSESTQFLIQIIVVLICLFYGAKKGGIALGLLGGIGILMLVFAFHIKPGKPAIDVMLTILAVVVASATLQASGGLDVMLQIAERILRRNPKFLTILAPFVTCFLTILCGTGHVVYTIMPIIYDIAIKNGIRPERPMAAASISSQMGIIASPVSVAVVSLTALLLNADNKLAGFDGYINLLQITIPSTLLGVLCVGIFSWFRGKDLDKDEEFQNKLKDSEFKQYVYGDSKTLLGVKLAKSSWIAMWIFLGAIALVALLGVFDNLRPNWGQVVKNGVPQTDALGNPKLNTLSMVAVIQMFMLIAGSLIIIFTKTEAKKIASNEIFKSGMIALVAVFGISWMADTMFAVHTPMMKAALGDVVKEYPWTYAIMLLLISKFVNSQAAAIAAFVPLALGIGVEPGIIVAFAAACYGYYILPTYPSDLATIQFDRSGTTKIGKFVINHSFIIPGLIGVSSSCVFGYLLVLVAGYIN</sequence>
<evidence type="ECO:0000256" key="7">
    <source>
        <dbReference type="ARBA" id="ARBA00022989"/>
    </source>
</evidence>
<reference evidence="11" key="1">
    <citation type="submission" date="2015-06" db="EMBL/GenBank/DDBJ databases">
        <authorList>
            <person name="Hoefler B.C."/>
            <person name="Straight P.D."/>
        </authorList>
    </citation>
    <scope>NUCLEOTIDE SEQUENCE [LARGE SCALE GENOMIC DNA]</scope>
    <source>
        <strain evidence="11">73/13</strain>
    </source>
</reference>
<feature type="transmembrane region" description="Helical" evidence="9">
    <location>
        <begin position="449"/>
        <end position="474"/>
    </location>
</feature>
<dbReference type="NCBIfam" id="NF006927">
    <property type="entry name" value="PRK09412.1"/>
    <property type="match status" value="1"/>
</dbReference>
<feature type="transmembrane region" description="Helical" evidence="9">
    <location>
        <begin position="152"/>
        <end position="170"/>
    </location>
</feature>
<feature type="transmembrane region" description="Helical" evidence="9">
    <location>
        <begin position="98"/>
        <end position="131"/>
    </location>
</feature>
<dbReference type="Pfam" id="PF03605">
    <property type="entry name" value="DcuA_DcuB"/>
    <property type="match status" value="1"/>
</dbReference>
<feature type="transmembrane region" description="Helical" evidence="9">
    <location>
        <begin position="295"/>
        <end position="316"/>
    </location>
</feature>
<dbReference type="InterPro" id="IPR004668">
    <property type="entry name" value="Anaer_Dcu_memb_transpt"/>
</dbReference>
<evidence type="ECO:0000256" key="2">
    <source>
        <dbReference type="ARBA" id="ARBA00006413"/>
    </source>
</evidence>
<feature type="transmembrane region" description="Helical" evidence="9">
    <location>
        <begin position="59"/>
        <end position="78"/>
    </location>
</feature>
<dbReference type="PIRSF" id="PIRSF004539">
    <property type="entry name" value="C4-dicrbxl_trns"/>
    <property type="match status" value="1"/>
</dbReference>
<dbReference type="NCBIfam" id="NF009136">
    <property type="entry name" value="PRK12489.1"/>
    <property type="match status" value="1"/>
</dbReference>
<dbReference type="NCBIfam" id="TIGR00770">
    <property type="entry name" value="Dcu"/>
    <property type="match status" value="1"/>
</dbReference>
<dbReference type="AlphaFoldDB" id="A0A2G4R090"/>
<feature type="transmembrane region" description="Helical" evidence="9">
    <location>
        <begin position="182"/>
        <end position="206"/>
    </location>
</feature>
<evidence type="ECO:0000256" key="4">
    <source>
        <dbReference type="ARBA" id="ARBA00022475"/>
    </source>
</evidence>
<comment type="subcellular location">
    <subcellularLocation>
        <location evidence="1">Cell inner membrane</location>
        <topology evidence="1">Multi-pass membrane protein</topology>
    </subcellularLocation>
</comment>
<keyword evidence="4" id="KW-1003">Cell membrane</keyword>
<dbReference type="RefSeq" id="WP_099462169.1">
    <property type="nucleotide sequence ID" value="NZ_LDWY01000080.1"/>
</dbReference>
<evidence type="ECO:0000256" key="3">
    <source>
        <dbReference type="ARBA" id="ARBA00022448"/>
    </source>
</evidence>
<feature type="transmembrane region" description="Helical" evidence="9">
    <location>
        <begin position="34"/>
        <end position="52"/>
    </location>
</feature>
<evidence type="ECO:0000256" key="8">
    <source>
        <dbReference type="ARBA" id="ARBA00023136"/>
    </source>
</evidence>
<reference evidence="10" key="3">
    <citation type="submission" date="2019-07" db="EMBL/GenBank/DDBJ databases">
        <authorList>
            <person name="Miller W.G."/>
        </authorList>
    </citation>
    <scope>NUCLEOTIDE SEQUENCE</scope>
    <source>
        <strain evidence="10">52/13</strain>
    </source>
</reference>